<keyword evidence="1" id="KW-0805">Transcription regulation</keyword>
<dbReference type="PANTHER" id="PTHR33164">
    <property type="entry name" value="TRANSCRIPTIONAL REGULATOR, MARR FAMILY"/>
    <property type="match status" value="1"/>
</dbReference>
<evidence type="ECO:0000313" key="6">
    <source>
        <dbReference type="Proteomes" id="UP001283109"/>
    </source>
</evidence>
<dbReference type="InterPro" id="IPR036388">
    <property type="entry name" value="WH-like_DNA-bd_sf"/>
</dbReference>
<dbReference type="PROSITE" id="PS01117">
    <property type="entry name" value="HTH_MARR_1"/>
    <property type="match status" value="1"/>
</dbReference>
<accession>A0ABU4GWA8</accession>
<reference evidence="5 6" key="1">
    <citation type="submission" date="2023-11" db="EMBL/GenBank/DDBJ databases">
        <title>Draft genome sequence of Microbacterium arthrosphaerae JCM 30492.</title>
        <authorList>
            <person name="Zhang G."/>
            <person name="Ding Y."/>
        </authorList>
    </citation>
    <scope>NUCLEOTIDE SEQUENCE [LARGE SCALE GENOMIC DNA]</scope>
    <source>
        <strain evidence="5 6">JCM 30492</strain>
    </source>
</reference>
<dbReference type="InterPro" id="IPR023187">
    <property type="entry name" value="Tscrpt_reg_MarR-type_CS"/>
</dbReference>
<keyword evidence="3" id="KW-0804">Transcription</keyword>
<dbReference type="SMART" id="SM00347">
    <property type="entry name" value="HTH_MARR"/>
    <property type="match status" value="1"/>
</dbReference>
<comment type="caution">
    <text evidence="5">The sequence shown here is derived from an EMBL/GenBank/DDBJ whole genome shotgun (WGS) entry which is preliminary data.</text>
</comment>
<evidence type="ECO:0000259" key="4">
    <source>
        <dbReference type="PROSITE" id="PS50995"/>
    </source>
</evidence>
<feature type="domain" description="HTH marR-type" evidence="4">
    <location>
        <begin position="23"/>
        <end position="159"/>
    </location>
</feature>
<name>A0ABU4GWA8_9MICO</name>
<evidence type="ECO:0000256" key="3">
    <source>
        <dbReference type="ARBA" id="ARBA00023163"/>
    </source>
</evidence>
<proteinExistence type="predicted"/>
<dbReference type="Gene3D" id="1.10.10.10">
    <property type="entry name" value="Winged helix-like DNA-binding domain superfamily/Winged helix DNA-binding domain"/>
    <property type="match status" value="1"/>
</dbReference>
<sequence>MPQNVVRHENEHLYAAQPQSAAGRRLSEAILQLRRAERRQSERALRESGLSNLDLTALRYLVQGLREERDLGPKDLIVMLDTSSATVTNVVERLVTRGYVTRVEHPSDRRAHFLVPTDEAIQRIDEAFAAHHEAIVEVIDGLDDDEAEGAAAVLVRIADALDGVA</sequence>
<protein>
    <submittedName>
        <fullName evidence="5">MarR family transcriptional regulator</fullName>
    </submittedName>
</protein>
<evidence type="ECO:0000256" key="1">
    <source>
        <dbReference type="ARBA" id="ARBA00023015"/>
    </source>
</evidence>
<dbReference type="Pfam" id="PF12802">
    <property type="entry name" value="MarR_2"/>
    <property type="match status" value="1"/>
</dbReference>
<organism evidence="5 6">
    <name type="scientific">Microbacterium arthrosphaerae</name>
    <dbReference type="NCBI Taxonomy" id="792652"/>
    <lineage>
        <taxon>Bacteria</taxon>
        <taxon>Bacillati</taxon>
        <taxon>Actinomycetota</taxon>
        <taxon>Actinomycetes</taxon>
        <taxon>Micrococcales</taxon>
        <taxon>Microbacteriaceae</taxon>
        <taxon>Microbacterium</taxon>
    </lineage>
</organism>
<evidence type="ECO:0000256" key="2">
    <source>
        <dbReference type="ARBA" id="ARBA00023125"/>
    </source>
</evidence>
<dbReference type="PRINTS" id="PR00598">
    <property type="entry name" value="HTHMARR"/>
</dbReference>
<dbReference type="EMBL" id="JAWQEV010000001">
    <property type="protein sequence ID" value="MDW4571351.1"/>
    <property type="molecule type" value="Genomic_DNA"/>
</dbReference>
<dbReference type="PROSITE" id="PS50995">
    <property type="entry name" value="HTH_MARR_2"/>
    <property type="match status" value="1"/>
</dbReference>
<dbReference type="InterPro" id="IPR000835">
    <property type="entry name" value="HTH_MarR-typ"/>
</dbReference>
<dbReference type="SUPFAM" id="SSF46785">
    <property type="entry name" value="Winged helix' DNA-binding domain"/>
    <property type="match status" value="1"/>
</dbReference>
<dbReference type="InterPro" id="IPR036390">
    <property type="entry name" value="WH_DNA-bd_sf"/>
</dbReference>
<dbReference type="PANTHER" id="PTHR33164:SF43">
    <property type="entry name" value="HTH-TYPE TRANSCRIPTIONAL REPRESSOR YETL"/>
    <property type="match status" value="1"/>
</dbReference>
<dbReference type="Proteomes" id="UP001283109">
    <property type="component" value="Unassembled WGS sequence"/>
</dbReference>
<evidence type="ECO:0000313" key="5">
    <source>
        <dbReference type="EMBL" id="MDW4571351.1"/>
    </source>
</evidence>
<keyword evidence="2" id="KW-0238">DNA-binding</keyword>
<gene>
    <name evidence="5" type="ORF">R8Z58_01000</name>
</gene>
<dbReference type="RefSeq" id="WP_318351896.1">
    <property type="nucleotide sequence ID" value="NZ_JAWQEV010000001.1"/>
</dbReference>
<dbReference type="InterPro" id="IPR039422">
    <property type="entry name" value="MarR/SlyA-like"/>
</dbReference>
<keyword evidence="6" id="KW-1185">Reference proteome</keyword>